<dbReference type="Gene3D" id="3.60.130.20">
    <property type="entry name" value="Oxoglutarate/iron-dependent oxygenase, C-terminal degradation domain"/>
    <property type="match status" value="1"/>
</dbReference>
<dbReference type="InterPro" id="IPR039558">
    <property type="entry name" value="TPA1/OFD1_N"/>
</dbReference>
<dbReference type="PROSITE" id="PS51471">
    <property type="entry name" value="FE2OG_OXY"/>
    <property type="match status" value="1"/>
</dbReference>
<dbReference type="Gene3D" id="2.60.120.620">
    <property type="entry name" value="q2cbj1_9rhob like domain"/>
    <property type="match status" value="1"/>
</dbReference>
<evidence type="ECO:0000256" key="13">
    <source>
        <dbReference type="SAM" id="MobiDB-lite"/>
    </source>
</evidence>
<dbReference type="FunFam" id="2.60.120.620:FF:000014">
    <property type="entry name" value="Prolyl 3,4-dihydroxylase TPA1"/>
    <property type="match status" value="1"/>
</dbReference>
<feature type="region of interest" description="Disordered" evidence="13">
    <location>
        <begin position="1"/>
        <end position="32"/>
    </location>
</feature>
<feature type="region of interest" description="Disordered" evidence="13">
    <location>
        <begin position="376"/>
        <end position="405"/>
    </location>
</feature>
<feature type="compositionally biased region" description="Acidic residues" evidence="13">
    <location>
        <begin position="548"/>
        <end position="558"/>
    </location>
</feature>
<feature type="compositionally biased region" description="Polar residues" evidence="13">
    <location>
        <begin position="8"/>
        <end position="18"/>
    </location>
</feature>
<keyword evidence="9" id="KW-0539">Nucleus</keyword>
<dbReference type="GO" id="GO:0010604">
    <property type="term" value="P:positive regulation of macromolecule metabolic process"/>
    <property type="evidence" value="ECO:0007669"/>
    <property type="project" value="UniProtKB-ARBA"/>
</dbReference>
<keyword evidence="7" id="KW-0560">Oxidoreductase</keyword>
<feature type="compositionally biased region" description="Acidic residues" evidence="13">
    <location>
        <begin position="624"/>
        <end position="643"/>
    </location>
</feature>
<dbReference type="InterPro" id="IPR043044">
    <property type="entry name" value="TPA1/Ofd1_C"/>
</dbReference>
<evidence type="ECO:0000256" key="5">
    <source>
        <dbReference type="ARBA" id="ARBA00022896"/>
    </source>
</evidence>
<feature type="compositionally biased region" description="Basic residues" evidence="13">
    <location>
        <begin position="592"/>
        <end position="610"/>
    </location>
</feature>
<evidence type="ECO:0000256" key="1">
    <source>
        <dbReference type="ARBA" id="ARBA00001961"/>
    </source>
</evidence>
<dbReference type="AlphaFoldDB" id="A0A9Q5HRF0"/>
<evidence type="ECO:0000256" key="11">
    <source>
        <dbReference type="ARBA" id="ARBA00051966"/>
    </source>
</evidence>
<organism evidence="15 16">
    <name type="scientific">Sanghuangporus baumii</name>
    <name type="common">Phellinus baumii</name>
    <dbReference type="NCBI Taxonomy" id="108892"/>
    <lineage>
        <taxon>Eukaryota</taxon>
        <taxon>Fungi</taxon>
        <taxon>Dikarya</taxon>
        <taxon>Basidiomycota</taxon>
        <taxon>Agaricomycotina</taxon>
        <taxon>Agaricomycetes</taxon>
        <taxon>Hymenochaetales</taxon>
        <taxon>Hymenochaetaceae</taxon>
        <taxon>Sanghuangporus</taxon>
    </lineage>
</organism>
<feature type="region of interest" description="Disordered" evidence="13">
    <location>
        <begin position="707"/>
        <end position="732"/>
    </location>
</feature>
<evidence type="ECO:0000256" key="6">
    <source>
        <dbReference type="ARBA" id="ARBA00022964"/>
    </source>
</evidence>
<evidence type="ECO:0000256" key="8">
    <source>
        <dbReference type="ARBA" id="ARBA00023004"/>
    </source>
</evidence>
<dbReference type="InterPro" id="IPR006620">
    <property type="entry name" value="Pro_4_hyd_alph"/>
</dbReference>
<feature type="compositionally biased region" description="Low complexity" evidence="13">
    <location>
        <begin position="707"/>
        <end position="721"/>
    </location>
</feature>
<dbReference type="GO" id="GO:0009896">
    <property type="term" value="P:positive regulation of catabolic process"/>
    <property type="evidence" value="ECO:0007669"/>
    <property type="project" value="UniProtKB-ARBA"/>
</dbReference>
<keyword evidence="4" id="KW-0479">Metal-binding</keyword>
<evidence type="ECO:0000256" key="9">
    <source>
        <dbReference type="ARBA" id="ARBA00023242"/>
    </source>
</evidence>
<comment type="similarity">
    <text evidence="3">Belongs to the TPA1 family.</text>
</comment>
<evidence type="ECO:0000256" key="10">
    <source>
        <dbReference type="ARBA" id="ARBA00047444"/>
    </source>
</evidence>
<feature type="domain" description="Fe2OG dioxygenase" evidence="14">
    <location>
        <begin position="154"/>
        <end position="270"/>
    </location>
</feature>
<dbReference type="InterPro" id="IPR019601">
    <property type="entry name" value="Oxoglutarate/Fe-dep_Oase_C"/>
</dbReference>
<dbReference type="Proteomes" id="UP000757232">
    <property type="component" value="Unassembled WGS sequence"/>
</dbReference>
<comment type="catalytic activity">
    <reaction evidence="11">
        <text>[ribosomal protein uS12]-(3S)-3-hydroxy-L-proline + 2-oxoglutarate + O2 = [ribosomal protein uS12]-(3S)-3,4-dihydroxy-L-proline + succinate + CO2</text>
        <dbReference type="Rhea" id="RHEA:54160"/>
        <dbReference type="Rhea" id="RHEA-COMP:13817"/>
        <dbReference type="Rhea" id="RHEA-COMP:13818"/>
        <dbReference type="ChEBI" id="CHEBI:15379"/>
        <dbReference type="ChEBI" id="CHEBI:16526"/>
        <dbReference type="ChEBI" id="CHEBI:16810"/>
        <dbReference type="ChEBI" id="CHEBI:30031"/>
        <dbReference type="ChEBI" id="CHEBI:85428"/>
        <dbReference type="ChEBI" id="CHEBI:138052"/>
    </reaction>
</comment>
<evidence type="ECO:0000313" key="15">
    <source>
        <dbReference type="EMBL" id="OCB84561.1"/>
    </source>
</evidence>
<keyword evidence="16" id="KW-1185">Reference proteome</keyword>
<feature type="region of interest" description="Disordered" evidence="13">
    <location>
        <begin position="579"/>
        <end position="647"/>
    </location>
</feature>
<dbReference type="InterPro" id="IPR051842">
    <property type="entry name" value="uS12_prolyl_hydroxylase"/>
</dbReference>
<comment type="cofactor">
    <cofactor evidence="1">
        <name>L-ascorbate</name>
        <dbReference type="ChEBI" id="CHEBI:38290"/>
    </cofactor>
</comment>
<accession>A0A9Q5HRF0</accession>
<dbReference type="GO" id="GO:0005737">
    <property type="term" value="C:cytoplasm"/>
    <property type="evidence" value="ECO:0007669"/>
    <property type="project" value="TreeGrafter"/>
</dbReference>
<dbReference type="Pfam" id="PF10637">
    <property type="entry name" value="Ofd1_CTDD"/>
    <property type="match status" value="1"/>
</dbReference>
<evidence type="ECO:0000256" key="12">
    <source>
        <dbReference type="ARBA" id="ARBA00081607"/>
    </source>
</evidence>
<comment type="catalytic activity">
    <reaction evidence="10">
        <text>[ribosomal protein uS12]-L-proline + 2-oxoglutarate + O2 = [ribosomal protein uS12]-(3S)-3-hydroxy-L-proline + succinate + CO2</text>
        <dbReference type="Rhea" id="RHEA:54156"/>
        <dbReference type="Rhea" id="RHEA-COMP:13816"/>
        <dbReference type="Rhea" id="RHEA-COMP:13818"/>
        <dbReference type="ChEBI" id="CHEBI:15379"/>
        <dbReference type="ChEBI" id="CHEBI:16526"/>
        <dbReference type="ChEBI" id="CHEBI:16810"/>
        <dbReference type="ChEBI" id="CHEBI:30031"/>
        <dbReference type="ChEBI" id="CHEBI:50342"/>
        <dbReference type="ChEBI" id="CHEBI:85428"/>
    </reaction>
</comment>
<dbReference type="OrthoDB" id="430522at2759"/>
<name>A0A9Q5HRF0_SANBA</name>
<dbReference type="PANTHER" id="PTHR12117">
    <property type="entry name" value="HISTONE ACETYLTRANSFERASE COMPLEX"/>
    <property type="match status" value="1"/>
</dbReference>
<comment type="subcellular location">
    <subcellularLocation>
        <location evidence="2">Nucleus</location>
    </subcellularLocation>
</comment>
<feature type="compositionally biased region" description="Basic and acidic residues" evidence="13">
    <location>
        <begin position="514"/>
        <end position="535"/>
    </location>
</feature>
<evidence type="ECO:0000256" key="2">
    <source>
        <dbReference type="ARBA" id="ARBA00004123"/>
    </source>
</evidence>
<dbReference type="GO" id="GO:0006449">
    <property type="term" value="P:regulation of translational termination"/>
    <property type="evidence" value="ECO:0007669"/>
    <property type="project" value="TreeGrafter"/>
</dbReference>
<dbReference type="PANTHER" id="PTHR12117:SF0">
    <property type="entry name" value="PROLYL 3-HYDROXYLASE OGFOD1"/>
    <property type="match status" value="1"/>
</dbReference>
<dbReference type="GO" id="GO:0031418">
    <property type="term" value="F:L-ascorbic acid binding"/>
    <property type="evidence" value="ECO:0007669"/>
    <property type="project" value="UniProtKB-KW"/>
</dbReference>
<gene>
    <name evidence="15" type="ORF">A7U60_g8547</name>
</gene>
<protein>
    <recommendedName>
        <fullName evidence="12">uS12 prolyl 3,4-dihydroxylase</fullName>
    </recommendedName>
</protein>
<dbReference type="EMBL" id="LNZH02000215">
    <property type="protein sequence ID" value="OCB84561.1"/>
    <property type="molecule type" value="Genomic_DNA"/>
</dbReference>
<dbReference type="InterPro" id="IPR005123">
    <property type="entry name" value="Oxoglu/Fe-dep_dioxygenase_dom"/>
</dbReference>
<comment type="caution">
    <text evidence="15">The sequence shown here is derived from an EMBL/GenBank/DDBJ whole genome shotgun (WGS) entry which is preliminary data.</text>
</comment>
<dbReference type="SMART" id="SM00702">
    <property type="entry name" value="P4Hc"/>
    <property type="match status" value="1"/>
</dbReference>
<evidence type="ECO:0000313" key="16">
    <source>
        <dbReference type="Proteomes" id="UP000757232"/>
    </source>
</evidence>
<evidence type="ECO:0000256" key="7">
    <source>
        <dbReference type="ARBA" id="ARBA00023002"/>
    </source>
</evidence>
<evidence type="ECO:0000256" key="3">
    <source>
        <dbReference type="ARBA" id="ARBA00007443"/>
    </source>
</evidence>
<dbReference type="GO" id="GO:0005634">
    <property type="term" value="C:nucleus"/>
    <property type="evidence" value="ECO:0007669"/>
    <property type="project" value="UniProtKB-SubCell"/>
</dbReference>
<reference evidence="15" key="1">
    <citation type="submission" date="2016-06" db="EMBL/GenBank/DDBJ databases">
        <title>Draft Genome sequence of the fungus Inonotus baumii.</title>
        <authorList>
            <person name="Zhu H."/>
            <person name="Lin W."/>
        </authorList>
    </citation>
    <scope>NUCLEOTIDE SEQUENCE</scope>
    <source>
        <strain evidence="15">821</strain>
    </source>
</reference>
<proteinExistence type="inferred from homology"/>
<evidence type="ECO:0000259" key="14">
    <source>
        <dbReference type="PROSITE" id="PS51471"/>
    </source>
</evidence>
<evidence type="ECO:0000256" key="4">
    <source>
        <dbReference type="ARBA" id="ARBA00022723"/>
    </source>
</evidence>
<sequence length="732" mass="81313">MPALSRPRATSISSSDQPSPKKLKTSHSELNGVADDPSLRACFADGVLDTQNIQRLAESYHSSEPYLHAVLDKLFKDVLLSKVKDECIGELSFTEKETDIYKVHQTGDLAALSHLAKEEVAMLPNLLKLRDALYSQTFRDFLRKVTGCGPLSGKKQDMSVNSYKKGCHLLNHDDVIDTRCVSYILYMPMPESESWKPEWGGALELYPVKSGPDGSPEPECMPSKSIPPSWNQFIFFEVQPGRSFHSVEEVVVDEGDSQRQRLSISGWFHRAQEGEEGYEGEPIDTAKSSLAQLTSTSPTYTPYPDIDLVLRTNPFAPLTSAQISYLSSFLDPIYLQPKVIASLSKKFVDQSSIELHRFLCPPLAAKLEAGLRARDREDGLDGGSRKGRVPPHSSGIRENGPWRLRGPPHKARYCSLASSSAAGPSTQINETEALTTVYSPTSTPEQLLSVLETSLFPHPAFRSWLALIAQFLPTRYSAQARRFRPGLDYTLATSNNEQSILDVVLGLTPESEEEKMQKREREERELRKGKGREVVNGKNVTSQRRREEEEEEEEEELIGWESGEWGGWECYMAPHEGEEDPAVYRSGSSKNSHSHSHSHTQNGHHHHHSHNGSLPNGTASHAIDDEDSDQDSDEEEDEDDDDGTLLTVQPGFNRLMLVLRDEGVMRFVKYVSAAAPGSVWDVCGEYEVYMTEEDEVEGEGGVVVQINGSANGNGNANGNGSVKVKDEDDSDF</sequence>
<keyword evidence="6" id="KW-0223">Dioxygenase</keyword>
<keyword evidence="8" id="KW-0408">Iron</keyword>
<feature type="region of interest" description="Disordered" evidence="13">
    <location>
        <begin position="510"/>
        <end position="559"/>
    </location>
</feature>
<dbReference type="GO" id="GO:0031543">
    <property type="term" value="F:peptidyl-proline dioxygenase activity"/>
    <property type="evidence" value="ECO:0007669"/>
    <property type="project" value="UniProtKB-ARBA"/>
</dbReference>
<keyword evidence="5" id="KW-0847">Vitamin C</keyword>
<dbReference type="GO" id="GO:0005506">
    <property type="term" value="F:iron ion binding"/>
    <property type="evidence" value="ECO:0007669"/>
    <property type="project" value="InterPro"/>
</dbReference>
<dbReference type="Pfam" id="PF13661">
    <property type="entry name" value="2OG-FeII_Oxy_4"/>
    <property type="match status" value="1"/>
</dbReference>